<dbReference type="GO" id="GO:0005886">
    <property type="term" value="C:plasma membrane"/>
    <property type="evidence" value="ECO:0000318"/>
    <property type="project" value="GO_Central"/>
</dbReference>
<evidence type="ECO:0000313" key="8">
    <source>
        <dbReference type="Proteomes" id="UP000001646"/>
    </source>
</evidence>
<dbReference type="eggNOG" id="KOG3882">
    <property type="taxonomic scope" value="Eukaryota"/>
</dbReference>
<dbReference type="FunFam" id="1.10.1450.10:FF:000029">
    <property type="entry name" value="Tetraspanin"/>
    <property type="match status" value="1"/>
</dbReference>
<dbReference type="Gene3D" id="1.10.1450.10">
    <property type="entry name" value="Tetraspanin"/>
    <property type="match status" value="1"/>
</dbReference>
<keyword evidence="3 6" id="KW-0812">Transmembrane</keyword>
<dbReference type="Proteomes" id="UP000001646">
    <property type="component" value="Unplaced"/>
</dbReference>
<sequence>MRLELKPGCIATSMDFGVIASKTVLLLISVIFWAAAVGLTYVGGYVLNTYKEYDPFLHDKYALLPAVIIICVAVVMFIIGLVGCCATIRESKVGLGVFLVIILVIFIAEVSAFALGFIYRGKIKTDLHEPMLQAFRAYDGKTEESHVIDYLQQELQCCGIHNYTDWVGSKWYNSTGSNHTVPLSCCKHDVGKNCTGRLSEPRFLNAQGCEDKLESVLKSVLSYAMVVILGFAIVKFFGMLSVCMLACKRENNGYQSLNSGVFA</sequence>
<feature type="transmembrane region" description="Helical" evidence="6">
    <location>
        <begin position="24"/>
        <end position="42"/>
    </location>
</feature>
<reference evidence="7" key="2">
    <citation type="submission" date="2025-08" db="UniProtKB">
        <authorList>
            <consortium name="Ensembl"/>
        </authorList>
    </citation>
    <scope>IDENTIFICATION</scope>
</reference>
<keyword evidence="8" id="KW-1185">Reference proteome</keyword>
<gene>
    <name evidence="7" type="primary">LOC100552287</name>
</gene>
<keyword evidence="4 6" id="KW-1133">Transmembrane helix</keyword>
<reference evidence="7" key="1">
    <citation type="submission" date="2009-12" db="EMBL/GenBank/DDBJ databases">
        <title>The Genome Sequence of Anolis carolinensis (Green Anole Lizard).</title>
        <authorList>
            <consortium name="The Genome Sequencing Platform"/>
            <person name="Di Palma F."/>
            <person name="Alfoldi J."/>
            <person name="Heiman D."/>
            <person name="Young S."/>
            <person name="Grabherr M."/>
            <person name="Johnson J."/>
            <person name="Lander E.S."/>
            <person name="Lindblad-Toh K."/>
        </authorList>
    </citation>
    <scope>NUCLEOTIDE SEQUENCE [LARGE SCALE GENOMIC DNA]</scope>
    <source>
        <strain evidence="7">JBL SC #1</strain>
    </source>
</reference>
<dbReference type="InterPro" id="IPR008952">
    <property type="entry name" value="Tetraspanin_EC2_sf"/>
</dbReference>
<dbReference type="PIRSF" id="PIRSF002419">
    <property type="entry name" value="Tetraspanin"/>
    <property type="match status" value="1"/>
</dbReference>
<protein>
    <recommendedName>
        <fullName evidence="6">Tetraspanin</fullName>
    </recommendedName>
</protein>
<evidence type="ECO:0000256" key="2">
    <source>
        <dbReference type="ARBA" id="ARBA00006840"/>
    </source>
</evidence>
<dbReference type="InParanoid" id="H9GFX8"/>
<keyword evidence="5 6" id="KW-0472">Membrane</keyword>
<evidence type="ECO:0000256" key="4">
    <source>
        <dbReference type="ARBA" id="ARBA00022989"/>
    </source>
</evidence>
<dbReference type="HOGENOM" id="CLU_055524_5_2_1"/>
<dbReference type="InterPro" id="IPR018499">
    <property type="entry name" value="Tetraspanin/Peripherin"/>
</dbReference>
<dbReference type="STRING" id="28377.ENSACAP00000009844"/>
<name>H9GFX8_ANOCA</name>
<dbReference type="PANTHER" id="PTHR19282">
    <property type="entry name" value="TETRASPANIN"/>
    <property type="match status" value="1"/>
</dbReference>
<dbReference type="SUPFAM" id="SSF48652">
    <property type="entry name" value="Tetraspanin"/>
    <property type="match status" value="1"/>
</dbReference>
<dbReference type="InterPro" id="IPR000301">
    <property type="entry name" value="Tetraspanin_animals"/>
</dbReference>
<evidence type="ECO:0000256" key="3">
    <source>
        <dbReference type="ARBA" id="ARBA00022692"/>
    </source>
</evidence>
<comment type="similarity">
    <text evidence="2 6">Belongs to the tetraspanin (TM4SF) family.</text>
</comment>
<evidence type="ECO:0000313" key="7">
    <source>
        <dbReference type="Ensembl" id="ENSACAP00000009844.3"/>
    </source>
</evidence>
<evidence type="ECO:0000256" key="6">
    <source>
        <dbReference type="RuleBase" id="RU361218"/>
    </source>
</evidence>
<reference evidence="7" key="3">
    <citation type="submission" date="2025-09" db="UniProtKB">
        <authorList>
            <consortium name="Ensembl"/>
        </authorList>
    </citation>
    <scope>IDENTIFICATION</scope>
</reference>
<dbReference type="PRINTS" id="PR00259">
    <property type="entry name" value="TMFOUR"/>
</dbReference>
<evidence type="ECO:0000256" key="1">
    <source>
        <dbReference type="ARBA" id="ARBA00004141"/>
    </source>
</evidence>
<comment type="subcellular location">
    <subcellularLocation>
        <location evidence="1 6">Membrane</location>
        <topology evidence="1 6">Multi-pass membrane protein</topology>
    </subcellularLocation>
</comment>
<dbReference type="PANTHER" id="PTHR19282:SF120">
    <property type="entry name" value="TETRASPANIN-36"/>
    <property type="match status" value="1"/>
</dbReference>
<feature type="transmembrane region" description="Helical" evidence="6">
    <location>
        <begin position="95"/>
        <end position="119"/>
    </location>
</feature>
<evidence type="ECO:0000256" key="5">
    <source>
        <dbReference type="ARBA" id="ARBA00023136"/>
    </source>
</evidence>
<dbReference type="Ensembl" id="ENSACAT00000010046.4">
    <property type="protein sequence ID" value="ENSACAP00000009844.3"/>
    <property type="gene ID" value="ENSACAG00000010032.4"/>
</dbReference>
<accession>H9GFX8</accession>
<feature type="transmembrane region" description="Helical" evidence="6">
    <location>
        <begin position="62"/>
        <end position="88"/>
    </location>
</feature>
<dbReference type="AlphaFoldDB" id="H9GFX8"/>
<dbReference type="Bgee" id="ENSACAG00000010032">
    <property type="expression patterns" value="Expressed in adrenal gland and 12 other cell types or tissues"/>
</dbReference>
<dbReference type="GeneTree" id="ENSGT00940000164634"/>
<dbReference type="Pfam" id="PF00335">
    <property type="entry name" value="Tetraspanin"/>
    <property type="match status" value="1"/>
</dbReference>
<proteinExistence type="inferred from homology"/>
<feature type="transmembrane region" description="Helical" evidence="6">
    <location>
        <begin position="220"/>
        <end position="247"/>
    </location>
</feature>
<organism evidence="7 8">
    <name type="scientific">Anolis carolinensis</name>
    <name type="common">Green anole</name>
    <name type="synonym">American chameleon</name>
    <dbReference type="NCBI Taxonomy" id="28377"/>
    <lineage>
        <taxon>Eukaryota</taxon>
        <taxon>Metazoa</taxon>
        <taxon>Chordata</taxon>
        <taxon>Craniata</taxon>
        <taxon>Vertebrata</taxon>
        <taxon>Euteleostomi</taxon>
        <taxon>Lepidosauria</taxon>
        <taxon>Squamata</taxon>
        <taxon>Bifurcata</taxon>
        <taxon>Unidentata</taxon>
        <taxon>Episquamata</taxon>
        <taxon>Toxicofera</taxon>
        <taxon>Iguania</taxon>
        <taxon>Dactyloidae</taxon>
        <taxon>Anolis</taxon>
    </lineage>
</organism>